<keyword evidence="3" id="KW-1185">Reference proteome</keyword>
<accession>U5VYC4</accession>
<dbReference type="OrthoDB" id="3648123at2"/>
<dbReference type="InterPro" id="IPR027417">
    <property type="entry name" value="P-loop_NTPase"/>
</dbReference>
<dbReference type="AlphaFoldDB" id="U5VYC4"/>
<dbReference type="Pfam" id="PF13271">
    <property type="entry name" value="DUF4062"/>
    <property type="match status" value="1"/>
</dbReference>
<dbReference type="KEGG" id="afs:AFR_12120"/>
<protein>
    <recommendedName>
        <fullName evidence="1">DUF4062 domain-containing protein</fullName>
    </recommendedName>
</protein>
<gene>
    <name evidence="2" type="ORF">AFR_12120</name>
</gene>
<reference evidence="2 3" key="1">
    <citation type="journal article" date="2014" name="J. Biotechnol.">
        <title>Complete genome sequence of the actinobacterium Actinoplanes friuliensis HAG 010964, producer of the lipopeptide antibiotic friulimycin.</title>
        <authorList>
            <person name="Ruckert C."/>
            <person name="Szczepanowski R."/>
            <person name="Albersmeier A."/>
            <person name="Goesmann A."/>
            <person name="Fischer N."/>
            <person name="Steinkamper A."/>
            <person name="Puhler A."/>
            <person name="Biener R."/>
            <person name="Schwartz D."/>
            <person name="Kalinowski J."/>
        </authorList>
    </citation>
    <scope>NUCLEOTIDE SEQUENCE [LARGE SCALE GENOMIC DNA]</scope>
    <source>
        <strain evidence="2 3">DSM 7358</strain>
    </source>
</reference>
<dbReference type="Gene3D" id="3.40.50.300">
    <property type="entry name" value="P-loop containing nucleotide triphosphate hydrolases"/>
    <property type="match status" value="1"/>
</dbReference>
<evidence type="ECO:0000259" key="1">
    <source>
        <dbReference type="Pfam" id="PF13271"/>
    </source>
</evidence>
<sequence>MTYAFISSASGSLDDYRAAATDACSRHEITPVAMERFTADDQPPLEVCQAKIRSAQVLILLLADRYGVRPAGYDRSYTELEYDWAMQQGVPVLAYVATDGFPWSGPPRSAATLSHYAEDLAALQRFITRVKTAHTVKKFAGLENFRMDLYEALMPYRPTAEGAEVKAAKVRGPWFREDRTLPSPPHLCAMPSYVGGTPFTGRRADLSSLDAWARSDDPVLVVEAIGGTGKSALTWAWTNTRAKSVMKPAGIFWWSFYDGSPSMERFLRELLSYLTSGKEQSRIGRDELPLLVDAKLRRGAYLLVLDGFERLLTAYHQFDPSKVTEDDVEADRRANKHSMIDTLGYEFVRGLVHASPSKVLISTRMVPDALEGPSGGLLPRVERWRLPGLLAADVRALLTRLEVTAGPEALSFLHGLGNHPLLIAIVAGLARNYRPAPGNLSAWLAGQSFRVDDPKLARRRHHILEAAMRDLEPGTARLLSWISALSGTVHWDVLESINPLAADGLSKARAGALLDAALGDLEVRGLLWWNRQMNTYDMHPIVRAFAYDRLEGTDKFSAHARIRDHFQALPPEEAGTVSSVEDRTQTISLFRALTGAQQYGEAYALWNRSLMEPLLLQLGANTSVVELLEPFRRTNVIGARADHSLALHMAGKHDQAIEMELINLDLVLTDADKGEIRRSLGRLAAFYRAAGQLARHAAVVAILGTGETDVANADLPTLALRRAILVLLNDDVATARATLQDIATSAQSDANPWFANDVRYWRMVAEFRSGRTFSSAAFDHLEKGNVDWRSRLAFSTLKFRIALEAGDLGLAATTAERIDRLRRIGGQEAIPIESAVTLAKLGRAEATQTVAECFARMPRLHLFDRPHYLCAMALTELRQLDEAIEQAQQARRQAWADGPQFSYRYELRQAEALLTRLGASLEPLAPTGNNERTVPLLSTASEALQYGRSFL</sequence>
<dbReference type="RefSeq" id="WP_023360769.1">
    <property type="nucleotide sequence ID" value="NC_022657.1"/>
</dbReference>
<name>U5VYC4_9ACTN</name>
<dbReference type="PATRIC" id="fig|1246995.3.peg.2465"/>
<feature type="domain" description="DUF4062" evidence="1">
    <location>
        <begin position="5"/>
        <end position="85"/>
    </location>
</feature>
<dbReference type="HOGENOM" id="CLU_309652_0_0_11"/>
<organism evidence="2 3">
    <name type="scientific">Actinoplanes friuliensis DSM 7358</name>
    <dbReference type="NCBI Taxonomy" id="1246995"/>
    <lineage>
        <taxon>Bacteria</taxon>
        <taxon>Bacillati</taxon>
        <taxon>Actinomycetota</taxon>
        <taxon>Actinomycetes</taxon>
        <taxon>Micromonosporales</taxon>
        <taxon>Micromonosporaceae</taxon>
        <taxon>Actinoplanes</taxon>
    </lineage>
</organism>
<dbReference type="SUPFAM" id="SSF52540">
    <property type="entry name" value="P-loop containing nucleoside triphosphate hydrolases"/>
    <property type="match status" value="1"/>
</dbReference>
<evidence type="ECO:0000313" key="2">
    <source>
        <dbReference type="EMBL" id="AGZ40710.1"/>
    </source>
</evidence>
<dbReference type="eggNOG" id="COG0457">
    <property type="taxonomic scope" value="Bacteria"/>
</dbReference>
<dbReference type="EMBL" id="CP006272">
    <property type="protein sequence ID" value="AGZ40710.1"/>
    <property type="molecule type" value="Genomic_DNA"/>
</dbReference>
<dbReference type="InterPro" id="IPR025139">
    <property type="entry name" value="DUF4062"/>
</dbReference>
<evidence type="ECO:0000313" key="3">
    <source>
        <dbReference type="Proteomes" id="UP000017746"/>
    </source>
</evidence>
<dbReference type="STRING" id="1246995.AFR_12120"/>
<proteinExistence type="predicted"/>
<dbReference type="Proteomes" id="UP000017746">
    <property type="component" value="Chromosome"/>
</dbReference>